<evidence type="ECO:0000313" key="1">
    <source>
        <dbReference type="EMBL" id="KAG2607572.1"/>
    </source>
</evidence>
<comment type="caution">
    <text evidence="1">The sequence shown here is derived from an EMBL/GenBank/DDBJ whole genome shotgun (WGS) entry which is preliminary data.</text>
</comment>
<evidence type="ECO:0000313" key="2">
    <source>
        <dbReference type="Proteomes" id="UP000823388"/>
    </source>
</evidence>
<dbReference type="EMBL" id="CM029044">
    <property type="protein sequence ID" value="KAG2607572.1"/>
    <property type="molecule type" value="Genomic_DNA"/>
</dbReference>
<protein>
    <submittedName>
        <fullName evidence="1">Uncharacterized protein</fullName>
    </submittedName>
</protein>
<keyword evidence="2" id="KW-1185">Reference proteome</keyword>
<accession>A0A8T0T751</accession>
<sequence length="121" mass="13353">MGRTETGVVCSAGERRSWSPLERRRGILSWWMSSKARRIAPCTMKRRTPPDWLPRTMAFSTASVMESTMAFMEGTLGVVMFVYLAGTPAMSPARNSSEVSLRCGLLVAGCRKEVGEFLPSS</sequence>
<dbReference type="Proteomes" id="UP000823388">
    <property type="component" value="Chromosome 4N"/>
</dbReference>
<gene>
    <name evidence="1" type="ORF">PVAP13_4NG258333</name>
</gene>
<reference evidence="1" key="1">
    <citation type="submission" date="2020-05" db="EMBL/GenBank/DDBJ databases">
        <title>WGS assembly of Panicum virgatum.</title>
        <authorList>
            <person name="Lovell J.T."/>
            <person name="Jenkins J."/>
            <person name="Shu S."/>
            <person name="Juenger T.E."/>
            <person name="Schmutz J."/>
        </authorList>
    </citation>
    <scope>NUCLEOTIDE SEQUENCE</scope>
    <source>
        <strain evidence="1">AP13</strain>
    </source>
</reference>
<name>A0A8T0T751_PANVG</name>
<dbReference type="AlphaFoldDB" id="A0A8T0T751"/>
<proteinExistence type="predicted"/>
<organism evidence="1 2">
    <name type="scientific">Panicum virgatum</name>
    <name type="common">Blackwell switchgrass</name>
    <dbReference type="NCBI Taxonomy" id="38727"/>
    <lineage>
        <taxon>Eukaryota</taxon>
        <taxon>Viridiplantae</taxon>
        <taxon>Streptophyta</taxon>
        <taxon>Embryophyta</taxon>
        <taxon>Tracheophyta</taxon>
        <taxon>Spermatophyta</taxon>
        <taxon>Magnoliopsida</taxon>
        <taxon>Liliopsida</taxon>
        <taxon>Poales</taxon>
        <taxon>Poaceae</taxon>
        <taxon>PACMAD clade</taxon>
        <taxon>Panicoideae</taxon>
        <taxon>Panicodae</taxon>
        <taxon>Paniceae</taxon>
        <taxon>Panicinae</taxon>
        <taxon>Panicum</taxon>
        <taxon>Panicum sect. Hiantes</taxon>
    </lineage>
</organism>